<evidence type="ECO:0000259" key="2">
    <source>
        <dbReference type="Pfam" id="PF00156"/>
    </source>
</evidence>
<proteinExistence type="inferred from homology"/>
<dbReference type="RefSeq" id="WP_289447144.1">
    <property type="nucleotide sequence ID" value="NZ_JAUCGR010000002.1"/>
</dbReference>
<dbReference type="InterPro" id="IPR029057">
    <property type="entry name" value="PRTase-like"/>
</dbReference>
<evidence type="ECO:0000313" key="4">
    <source>
        <dbReference type="Proteomes" id="UP001321453"/>
    </source>
</evidence>
<dbReference type="CDD" id="cd06223">
    <property type="entry name" value="PRTases_typeI"/>
    <property type="match status" value="1"/>
</dbReference>
<dbReference type="SUPFAM" id="SSF53271">
    <property type="entry name" value="PRTase-like"/>
    <property type="match status" value="1"/>
</dbReference>
<dbReference type="GO" id="GO:0016757">
    <property type="term" value="F:glycosyltransferase activity"/>
    <property type="evidence" value="ECO:0007669"/>
    <property type="project" value="UniProtKB-KW"/>
</dbReference>
<dbReference type="Gene3D" id="3.40.50.2020">
    <property type="match status" value="1"/>
</dbReference>
<keyword evidence="3" id="KW-0328">Glycosyltransferase</keyword>
<comment type="similarity">
    <text evidence="1">Belongs to the ComF/GntX family.</text>
</comment>
<dbReference type="PANTHER" id="PTHR47505:SF1">
    <property type="entry name" value="DNA UTILIZATION PROTEIN YHGH"/>
    <property type="match status" value="1"/>
</dbReference>
<name>A0ABT7S9U6_9CELL</name>
<dbReference type="PANTHER" id="PTHR47505">
    <property type="entry name" value="DNA UTILIZATION PROTEIN YHGH"/>
    <property type="match status" value="1"/>
</dbReference>
<keyword evidence="4" id="KW-1185">Reference proteome</keyword>
<sequence>MTAGGWWGELGRLVLPVQCAGCGRDDVAWCAACRAPLSGPVWRCEERAGRLDLLGAEPALPVWTLADFLGPLRAAVVAWKDHGRLDLTRPLAEAMVSAGHQVGACLGSRSLLVVPAPSSPGAERRRGGSLVGELAVAAAAGCTAAGSPATARAVLVRRGGDQVGLGARDRWLNLAGHVRVRRRDRGRLRGSRVLLLDDVLTTGATLAACRAALEAHGATVLGALTLASTPPPGGVSG</sequence>
<organism evidence="3 4">
    <name type="scientific">Cellulomonas edaphi</name>
    <dbReference type="NCBI Taxonomy" id="3053468"/>
    <lineage>
        <taxon>Bacteria</taxon>
        <taxon>Bacillati</taxon>
        <taxon>Actinomycetota</taxon>
        <taxon>Actinomycetes</taxon>
        <taxon>Micrococcales</taxon>
        <taxon>Cellulomonadaceae</taxon>
        <taxon>Cellulomonas</taxon>
    </lineage>
</organism>
<dbReference type="Pfam" id="PF00156">
    <property type="entry name" value="Pribosyltran"/>
    <property type="match status" value="1"/>
</dbReference>
<dbReference type="EMBL" id="JAUCGR010000002">
    <property type="protein sequence ID" value="MDM7831724.1"/>
    <property type="molecule type" value="Genomic_DNA"/>
</dbReference>
<feature type="domain" description="Phosphoribosyltransferase" evidence="2">
    <location>
        <begin position="183"/>
        <end position="228"/>
    </location>
</feature>
<protein>
    <submittedName>
        <fullName evidence="3">Phosphoribosyltransferase family protein</fullName>
    </submittedName>
</protein>
<dbReference type="Proteomes" id="UP001321453">
    <property type="component" value="Unassembled WGS sequence"/>
</dbReference>
<gene>
    <name evidence="3" type="ORF">QRT05_10310</name>
</gene>
<evidence type="ECO:0000256" key="1">
    <source>
        <dbReference type="ARBA" id="ARBA00008007"/>
    </source>
</evidence>
<evidence type="ECO:0000313" key="3">
    <source>
        <dbReference type="EMBL" id="MDM7831724.1"/>
    </source>
</evidence>
<keyword evidence="3" id="KW-0808">Transferase</keyword>
<dbReference type="InterPro" id="IPR051910">
    <property type="entry name" value="ComF/GntX_DNA_util-trans"/>
</dbReference>
<reference evidence="3 4" key="1">
    <citation type="submission" date="2023-06" db="EMBL/GenBank/DDBJ databases">
        <title>Cellulomonas sp. MW9 Whole genome sequence.</title>
        <authorList>
            <person name="Park S."/>
        </authorList>
    </citation>
    <scope>NUCLEOTIDE SEQUENCE [LARGE SCALE GENOMIC DNA]</scope>
    <source>
        <strain evidence="3 4">MW9</strain>
    </source>
</reference>
<dbReference type="InterPro" id="IPR000836">
    <property type="entry name" value="PRTase_dom"/>
</dbReference>
<accession>A0ABT7S9U6</accession>
<comment type="caution">
    <text evidence="3">The sequence shown here is derived from an EMBL/GenBank/DDBJ whole genome shotgun (WGS) entry which is preliminary data.</text>
</comment>